<dbReference type="GO" id="GO:0005886">
    <property type="term" value="C:plasma membrane"/>
    <property type="evidence" value="ECO:0007669"/>
    <property type="project" value="UniProtKB-SubCell"/>
</dbReference>
<protein>
    <submittedName>
        <fullName evidence="3">MFS transporter</fullName>
    </submittedName>
</protein>
<feature type="transmembrane region" description="Helical" evidence="2">
    <location>
        <begin position="227"/>
        <end position="250"/>
    </location>
</feature>
<dbReference type="OrthoDB" id="2767994at2"/>
<feature type="transmembrane region" description="Helical" evidence="2">
    <location>
        <begin position="362"/>
        <end position="379"/>
    </location>
</feature>
<keyword evidence="2" id="KW-0472">Membrane</keyword>
<sequence>MGLLQRMKWPKRAALPPERQLSREAGLTITIHALFQFGASMAGLFLNLYLWRLTEDLVVNGVYNIVVYFLTPIGFAVGGWIGKRKDRMVTYRLGILSMGLFFLLVVLAQEQVVSFYLLFAVLNGFASGLYWMGFLVLMYDVSHDQNRIRFLALNMVFFNAAGLAGPALAGYIIGSNEGLRGYMITFMLAFIMFVIAAVVSLRIGTITTRHKVYYLNLMGLLMRKNRVWLQSLIGFFVFGLFQGIMLFLPNILLYRTVGREDLVGYLGVFFSGLVIASGYVISRKAKETGARRYILASSTGVVLGASFLVIDVSFWTVVLFMILFSISNPLAINTLNTYYYRLMGTLPLKGQLRNEVVVVREFYLNFGRMISIALLLLFSQDLESAWLPVVLVGTALLQYTIFWMIGAGREEDGKA</sequence>
<dbReference type="InterPro" id="IPR036259">
    <property type="entry name" value="MFS_trans_sf"/>
</dbReference>
<feature type="transmembrane region" description="Helical" evidence="2">
    <location>
        <begin position="89"/>
        <end position="109"/>
    </location>
</feature>
<feature type="transmembrane region" description="Helical" evidence="2">
    <location>
        <begin position="293"/>
        <end position="310"/>
    </location>
</feature>
<evidence type="ECO:0000256" key="1">
    <source>
        <dbReference type="ARBA" id="ARBA00004651"/>
    </source>
</evidence>
<dbReference type="InterPro" id="IPR011701">
    <property type="entry name" value="MFS"/>
</dbReference>
<evidence type="ECO:0000256" key="2">
    <source>
        <dbReference type="SAM" id="Phobius"/>
    </source>
</evidence>
<name>A0A2W1LLQ6_9BACL</name>
<proteinExistence type="predicted"/>
<comment type="caution">
    <text evidence="3">The sequence shown here is derived from an EMBL/GenBank/DDBJ whole genome shotgun (WGS) entry which is preliminary data.</text>
</comment>
<organism evidence="3 4">
    <name type="scientific">Paenibacillus sambharensis</name>
    <dbReference type="NCBI Taxonomy" id="1803190"/>
    <lineage>
        <taxon>Bacteria</taxon>
        <taxon>Bacillati</taxon>
        <taxon>Bacillota</taxon>
        <taxon>Bacilli</taxon>
        <taxon>Bacillales</taxon>
        <taxon>Paenibacillaceae</taxon>
        <taxon>Paenibacillus</taxon>
    </lineage>
</organism>
<dbReference type="SUPFAM" id="SSF103473">
    <property type="entry name" value="MFS general substrate transporter"/>
    <property type="match status" value="1"/>
</dbReference>
<reference evidence="3 4" key="1">
    <citation type="submission" date="2018-06" db="EMBL/GenBank/DDBJ databases">
        <title>Paenibacillus imtechensis sp. nov.</title>
        <authorList>
            <person name="Pinnaka A.K."/>
            <person name="Singh H."/>
            <person name="Kaur M."/>
        </authorList>
    </citation>
    <scope>NUCLEOTIDE SEQUENCE [LARGE SCALE GENOMIC DNA]</scope>
    <source>
        <strain evidence="3 4">SMB1</strain>
    </source>
</reference>
<feature type="transmembrane region" description="Helical" evidence="2">
    <location>
        <begin position="151"/>
        <end position="173"/>
    </location>
</feature>
<dbReference type="EMBL" id="QKRB01000044">
    <property type="protein sequence ID" value="PZD95444.1"/>
    <property type="molecule type" value="Genomic_DNA"/>
</dbReference>
<evidence type="ECO:0000313" key="4">
    <source>
        <dbReference type="Proteomes" id="UP000249522"/>
    </source>
</evidence>
<keyword evidence="2" id="KW-1133">Transmembrane helix</keyword>
<feature type="transmembrane region" description="Helical" evidence="2">
    <location>
        <begin position="115"/>
        <end position="139"/>
    </location>
</feature>
<gene>
    <name evidence="3" type="ORF">DNH61_12990</name>
</gene>
<dbReference type="PANTHER" id="PTHR23526">
    <property type="entry name" value="INTEGRAL MEMBRANE TRANSPORT PROTEIN-RELATED"/>
    <property type="match status" value="1"/>
</dbReference>
<keyword evidence="2" id="KW-0812">Transmembrane</keyword>
<comment type="subcellular location">
    <subcellularLocation>
        <location evidence="1">Cell membrane</location>
        <topology evidence="1">Multi-pass membrane protein</topology>
    </subcellularLocation>
</comment>
<evidence type="ECO:0000313" key="3">
    <source>
        <dbReference type="EMBL" id="PZD95444.1"/>
    </source>
</evidence>
<feature type="transmembrane region" description="Helical" evidence="2">
    <location>
        <begin position="262"/>
        <end position="281"/>
    </location>
</feature>
<dbReference type="PANTHER" id="PTHR23526:SF2">
    <property type="entry name" value="MAJOR FACILITATOR SUPERFAMILY (MFS) PROFILE DOMAIN-CONTAINING PROTEIN"/>
    <property type="match status" value="1"/>
</dbReference>
<feature type="transmembrane region" description="Helical" evidence="2">
    <location>
        <begin position="179"/>
        <end position="201"/>
    </location>
</feature>
<dbReference type="Gene3D" id="1.20.1250.20">
    <property type="entry name" value="MFS general substrate transporter like domains"/>
    <property type="match status" value="1"/>
</dbReference>
<dbReference type="AlphaFoldDB" id="A0A2W1LLQ6"/>
<dbReference type="RefSeq" id="WP_111147074.1">
    <property type="nucleotide sequence ID" value="NZ_QKRB01000044.1"/>
</dbReference>
<dbReference type="Pfam" id="PF07690">
    <property type="entry name" value="MFS_1"/>
    <property type="match status" value="1"/>
</dbReference>
<feature type="transmembrane region" description="Helical" evidence="2">
    <location>
        <begin position="29"/>
        <end position="50"/>
    </location>
</feature>
<feature type="transmembrane region" description="Helical" evidence="2">
    <location>
        <begin position="385"/>
        <end position="405"/>
    </location>
</feature>
<feature type="transmembrane region" description="Helical" evidence="2">
    <location>
        <begin position="62"/>
        <end position="82"/>
    </location>
</feature>
<dbReference type="InterPro" id="IPR052528">
    <property type="entry name" value="Sugar_transport-like"/>
</dbReference>
<dbReference type="Proteomes" id="UP000249522">
    <property type="component" value="Unassembled WGS sequence"/>
</dbReference>
<feature type="transmembrane region" description="Helical" evidence="2">
    <location>
        <begin position="316"/>
        <end position="341"/>
    </location>
</feature>
<keyword evidence="4" id="KW-1185">Reference proteome</keyword>
<dbReference type="GO" id="GO:0022857">
    <property type="term" value="F:transmembrane transporter activity"/>
    <property type="evidence" value="ECO:0007669"/>
    <property type="project" value="InterPro"/>
</dbReference>
<accession>A0A2W1LLQ6</accession>